<gene>
    <name evidence="2" type="ORF">Ani05nite_67090</name>
</gene>
<evidence type="ECO:0000313" key="3">
    <source>
        <dbReference type="Proteomes" id="UP000647172"/>
    </source>
</evidence>
<organism evidence="2 3">
    <name type="scientific">Actinoplanes nipponensis</name>
    <dbReference type="NCBI Taxonomy" id="135950"/>
    <lineage>
        <taxon>Bacteria</taxon>
        <taxon>Bacillati</taxon>
        <taxon>Actinomycetota</taxon>
        <taxon>Actinomycetes</taxon>
        <taxon>Micromonosporales</taxon>
        <taxon>Micromonosporaceae</taxon>
        <taxon>Actinoplanes</taxon>
    </lineage>
</organism>
<dbReference type="AlphaFoldDB" id="A0A919JPX2"/>
<dbReference type="GO" id="GO:0006310">
    <property type="term" value="P:DNA recombination"/>
    <property type="evidence" value="ECO:0007669"/>
    <property type="project" value="UniProtKB-KW"/>
</dbReference>
<protein>
    <recommendedName>
        <fullName evidence="4">Phage integrase family protein</fullName>
    </recommendedName>
</protein>
<dbReference type="GO" id="GO:0015074">
    <property type="term" value="P:DNA integration"/>
    <property type="evidence" value="ECO:0007669"/>
    <property type="project" value="InterPro"/>
</dbReference>
<dbReference type="InterPro" id="IPR011010">
    <property type="entry name" value="DNA_brk_join_enz"/>
</dbReference>
<accession>A0A919JPX2</accession>
<dbReference type="GO" id="GO:0003677">
    <property type="term" value="F:DNA binding"/>
    <property type="evidence" value="ECO:0007669"/>
    <property type="project" value="InterPro"/>
</dbReference>
<keyword evidence="3" id="KW-1185">Reference proteome</keyword>
<dbReference type="Proteomes" id="UP000647172">
    <property type="component" value="Unassembled WGS sequence"/>
</dbReference>
<comment type="caution">
    <text evidence="2">The sequence shown here is derived from an EMBL/GenBank/DDBJ whole genome shotgun (WGS) entry which is preliminary data.</text>
</comment>
<dbReference type="EMBL" id="BOMQ01000079">
    <property type="protein sequence ID" value="GIE53175.1"/>
    <property type="molecule type" value="Genomic_DNA"/>
</dbReference>
<dbReference type="InterPro" id="IPR013762">
    <property type="entry name" value="Integrase-like_cat_sf"/>
</dbReference>
<name>A0A919JPX2_9ACTN</name>
<dbReference type="SUPFAM" id="SSF56349">
    <property type="entry name" value="DNA breaking-rejoining enzymes"/>
    <property type="match status" value="1"/>
</dbReference>
<evidence type="ECO:0008006" key="4">
    <source>
        <dbReference type="Google" id="ProtNLM"/>
    </source>
</evidence>
<keyword evidence="1" id="KW-0233">DNA recombination</keyword>
<reference evidence="2" key="1">
    <citation type="submission" date="2021-01" db="EMBL/GenBank/DDBJ databases">
        <title>Whole genome shotgun sequence of Actinoplanes nipponensis NBRC 14063.</title>
        <authorList>
            <person name="Komaki H."/>
            <person name="Tamura T."/>
        </authorList>
    </citation>
    <scope>NUCLEOTIDE SEQUENCE</scope>
    <source>
        <strain evidence="2">NBRC 14063</strain>
    </source>
</reference>
<dbReference type="RefSeq" id="WP_203775015.1">
    <property type="nucleotide sequence ID" value="NZ_BAAAYJ010000037.1"/>
</dbReference>
<sequence length="694" mass="77940">MTTALRAPRPRRPIAPDALVLIGQQLRAGDDLASTSRFGDAVWDLSPIIHQAHQRRLILNFPTIPAPLRAAAKELFYTLLAGDLPDGEMRLKVSSIRVLFTQIKRFLDWTGQRGGSTLATLTTDDLIAYQQFLLATDLGPTQRGAHRRAARLFWVYRERLYSDRLAFDPLRLHEWRADNSKPDQLENRTDRIPEQVISPMLVWALRWVDDFSADVLAANAEWLDLLSGSYHRLVAAPQRNTRASTRAALQRLLDDYRAAGRPLPGDGRGGVNEVFLARQIRRNQSSLRYPTARRMIAEARAELSVAADTYLRTTFHAQLNGQPWLTALPFAAGARYGRLLQVACYIVIAYLSGMRDSEVKHLRRGCLTYQRDPDGTVYRRKITSLAFKGESEHAGVTATWIVSAPVERAILVLEQLQGPDATYLFNTLPGSSAYRSNTRASTSSSTNQNLNGFADWINEYCSTHGLPDRIPLVRKARWRLSTSQFRRTLAWFIARRPGGAIAGTIQYRHHSIQMFEGYAGTSDAGFRAEVEAEQTLERGERLLTMTEGHQHHDLRGPAAEEAASRLANFERKVAYAGSVVTDPKRLALIMRRNDPKVYLGKFVTCVHNPDRALCRRQLTTEGPDLNNCQPLRCRNVALTARNLQALVDQLGTLDELLSNADAIAPYVADRLTQQRQDLLTLLSTSGHQPPPENR</sequence>
<evidence type="ECO:0000313" key="2">
    <source>
        <dbReference type="EMBL" id="GIE53175.1"/>
    </source>
</evidence>
<evidence type="ECO:0000256" key="1">
    <source>
        <dbReference type="ARBA" id="ARBA00023172"/>
    </source>
</evidence>
<dbReference type="Gene3D" id="1.10.443.10">
    <property type="entry name" value="Intergrase catalytic core"/>
    <property type="match status" value="1"/>
</dbReference>
<proteinExistence type="predicted"/>